<evidence type="ECO:0000313" key="2">
    <source>
        <dbReference type="Proteomes" id="UP001589698"/>
    </source>
</evidence>
<dbReference type="InterPro" id="IPR050194">
    <property type="entry name" value="Glycosyltransferase_grp1"/>
</dbReference>
<dbReference type="EMBL" id="JBHLXH010000001">
    <property type="protein sequence ID" value="MFC0222225.1"/>
    <property type="molecule type" value="Genomic_DNA"/>
</dbReference>
<dbReference type="RefSeq" id="WP_378517883.1">
    <property type="nucleotide sequence ID" value="NZ_CBCSDI010000021.1"/>
</dbReference>
<keyword evidence="1" id="KW-0808">Transferase</keyword>
<organism evidence="1 2">
    <name type="scientific">Nocardioides zeicaulis</name>
    <dbReference type="NCBI Taxonomy" id="1776857"/>
    <lineage>
        <taxon>Bacteria</taxon>
        <taxon>Bacillati</taxon>
        <taxon>Actinomycetota</taxon>
        <taxon>Actinomycetes</taxon>
        <taxon>Propionibacteriales</taxon>
        <taxon>Nocardioidaceae</taxon>
        <taxon>Nocardioides</taxon>
    </lineage>
</organism>
<gene>
    <name evidence="1" type="ORF">ACFFJG_07010</name>
</gene>
<keyword evidence="1" id="KW-0328">Glycosyltransferase</keyword>
<name>A0ABV6DZS2_9ACTN</name>
<dbReference type="GO" id="GO:0016757">
    <property type="term" value="F:glycosyltransferase activity"/>
    <property type="evidence" value="ECO:0007669"/>
    <property type="project" value="UniProtKB-KW"/>
</dbReference>
<dbReference type="EC" id="2.4.-.-" evidence="1"/>
<protein>
    <submittedName>
        <fullName evidence="1">Glycosyltransferase family 4 protein</fullName>
        <ecNumber evidence="1">2.4.-.-</ecNumber>
    </submittedName>
</protein>
<dbReference type="CDD" id="cd03801">
    <property type="entry name" value="GT4_PimA-like"/>
    <property type="match status" value="1"/>
</dbReference>
<dbReference type="Gene3D" id="3.40.50.2000">
    <property type="entry name" value="Glycogen Phosphorylase B"/>
    <property type="match status" value="1"/>
</dbReference>
<comment type="caution">
    <text evidence="1">The sequence shown here is derived from an EMBL/GenBank/DDBJ whole genome shotgun (WGS) entry which is preliminary data.</text>
</comment>
<reference evidence="1 2" key="1">
    <citation type="submission" date="2024-09" db="EMBL/GenBank/DDBJ databases">
        <authorList>
            <person name="Sun Q."/>
            <person name="Mori K."/>
        </authorList>
    </citation>
    <scope>NUCLEOTIDE SEQUENCE [LARGE SCALE GENOMIC DNA]</scope>
    <source>
        <strain evidence="1 2">CCM 8654</strain>
    </source>
</reference>
<dbReference type="PANTHER" id="PTHR45947:SF3">
    <property type="entry name" value="SULFOQUINOVOSYL TRANSFERASE SQD2"/>
    <property type="match status" value="1"/>
</dbReference>
<keyword evidence="2" id="KW-1185">Reference proteome</keyword>
<accession>A0ABV6DZS2</accession>
<dbReference type="PANTHER" id="PTHR45947">
    <property type="entry name" value="SULFOQUINOVOSYL TRANSFERASE SQD2"/>
    <property type="match status" value="1"/>
</dbReference>
<sequence>MPLLVVVPPGPVDLRDGLFRTTAKFADGMAMYAELWPGEVAVVGTPADVADDSNLGAVALDLDALPYDVVTTSDVAGTLRSRATDAAVLPLDERHADLIGAAHRTVLAAEHTGRSRLEMLLASPVGPVDRLRAEVGFRRLTPRLQRLVSRADGVQCNGQVAWEAYAPHSRAPLRVYDSRLRLAEVQEARQRRAGRTPDGTLRLAFSGRLLPIKGPEHAVEVHRRLRAAGHDVALDVYGDGPMLAGLRADAPDVTFHGSLDFASEWCPAVSGSTDLMLLPHVQSDPAGTYLESAGMGVPVLGFDNVALRHLVDVAGLGWTVPLRRNDLLARKVQELAERPEELQRAGEAGIAFMEEHCFEHDFAARVEHLLDLVGSAVE</sequence>
<dbReference type="SUPFAM" id="SSF53756">
    <property type="entry name" value="UDP-Glycosyltransferase/glycogen phosphorylase"/>
    <property type="match status" value="1"/>
</dbReference>
<dbReference type="Pfam" id="PF13692">
    <property type="entry name" value="Glyco_trans_1_4"/>
    <property type="match status" value="1"/>
</dbReference>
<dbReference type="Proteomes" id="UP001589698">
    <property type="component" value="Unassembled WGS sequence"/>
</dbReference>
<evidence type="ECO:0000313" key="1">
    <source>
        <dbReference type="EMBL" id="MFC0222225.1"/>
    </source>
</evidence>
<proteinExistence type="predicted"/>